<dbReference type="PANTHER" id="PTHR30212:SF2">
    <property type="entry name" value="PROTEIN YIIM"/>
    <property type="match status" value="1"/>
</dbReference>
<evidence type="ECO:0000313" key="2">
    <source>
        <dbReference type="EMBL" id="MBU9711417.1"/>
    </source>
</evidence>
<name>A0ABS6JCL5_9BACI</name>
<dbReference type="InterPro" id="IPR005163">
    <property type="entry name" value="Tri_helical_YiiM-like"/>
</dbReference>
<dbReference type="EMBL" id="JAHQCS010000072">
    <property type="protein sequence ID" value="MBU9711417.1"/>
    <property type="molecule type" value="Genomic_DNA"/>
</dbReference>
<sequence length="218" mass="24882">MKRLKANIIAVNVGKPQLLENFGQTITSAINKETVEGDVFLSRYNLDGDEQADKKHHGGEDKAICVYPFDHYPFWEEELGIKLTPGAFGENLTVKGLVENAVCLGDVFKWGEAVVQVSQPRMPCHKVAKRFGIAELPQRIIETGFTGFYMRVLKEGMVSSTEPLQFIKRFSEIPISFVNSVFYQDQYNEKAVMEILEVEELAFSWRKMLEKQRKKALK</sequence>
<gene>
    <name evidence="2" type="ORF">KS419_06700</name>
</gene>
<evidence type="ECO:0000313" key="3">
    <source>
        <dbReference type="Proteomes" id="UP000784880"/>
    </source>
</evidence>
<dbReference type="Proteomes" id="UP000784880">
    <property type="component" value="Unassembled WGS sequence"/>
</dbReference>
<accession>A0ABS6JCL5</accession>
<keyword evidence="3" id="KW-1185">Reference proteome</keyword>
<dbReference type="PANTHER" id="PTHR30212">
    <property type="entry name" value="PROTEIN YIIM"/>
    <property type="match status" value="1"/>
</dbReference>
<dbReference type="RefSeq" id="WP_217065295.1">
    <property type="nucleotide sequence ID" value="NZ_JAHQCS010000072.1"/>
</dbReference>
<organism evidence="2 3">
    <name type="scientific">Evansella tamaricis</name>
    <dbReference type="NCBI Taxonomy" id="2069301"/>
    <lineage>
        <taxon>Bacteria</taxon>
        <taxon>Bacillati</taxon>
        <taxon>Bacillota</taxon>
        <taxon>Bacilli</taxon>
        <taxon>Bacillales</taxon>
        <taxon>Bacillaceae</taxon>
        <taxon>Evansella</taxon>
    </lineage>
</organism>
<dbReference type="Pfam" id="PF03475">
    <property type="entry name" value="YiiM_3-alpha"/>
    <property type="match status" value="1"/>
</dbReference>
<protein>
    <submittedName>
        <fullName evidence="2">MOSC domain-containing protein</fullName>
    </submittedName>
</protein>
<dbReference type="InterPro" id="IPR052353">
    <property type="entry name" value="Benzoxazolinone_Detox_Enz"/>
</dbReference>
<dbReference type="PROSITE" id="PS51340">
    <property type="entry name" value="MOSC"/>
    <property type="match status" value="1"/>
</dbReference>
<reference evidence="2 3" key="1">
    <citation type="submission" date="2021-06" db="EMBL/GenBank/DDBJ databases">
        <title>Bacillus sp. RD4P76, an endophyte from a halophyte.</title>
        <authorList>
            <person name="Sun J.-Q."/>
        </authorList>
    </citation>
    <scope>NUCLEOTIDE SEQUENCE [LARGE SCALE GENOMIC DNA]</scope>
    <source>
        <strain evidence="2 3">CGMCC 1.15917</strain>
    </source>
</reference>
<evidence type="ECO:0000259" key="1">
    <source>
        <dbReference type="PROSITE" id="PS51340"/>
    </source>
</evidence>
<proteinExistence type="predicted"/>
<feature type="domain" description="MOSC" evidence="1">
    <location>
        <begin position="33"/>
        <end position="167"/>
    </location>
</feature>
<dbReference type="Pfam" id="PF03473">
    <property type="entry name" value="MOSC"/>
    <property type="match status" value="1"/>
</dbReference>
<dbReference type="InterPro" id="IPR005302">
    <property type="entry name" value="MoCF_Sase_C"/>
</dbReference>
<comment type="caution">
    <text evidence="2">The sequence shown here is derived from an EMBL/GenBank/DDBJ whole genome shotgun (WGS) entry which is preliminary data.</text>
</comment>